<protein>
    <submittedName>
        <fullName evidence="1">Uncharacterized protein</fullName>
    </submittedName>
</protein>
<proteinExistence type="predicted"/>
<dbReference type="AlphaFoldDB" id="A0A1V4BUM0"/>
<dbReference type="Proteomes" id="UP000189835">
    <property type="component" value="Unassembled WGS sequence"/>
</dbReference>
<reference evidence="1 2" key="1">
    <citation type="submission" date="2017-02" db="EMBL/GenBank/DDBJ databases">
        <title>Genome sequence of Microcystis aeruginosa KW.</title>
        <authorList>
            <person name="Oh H.-M."/>
            <person name="Ahn C.-Y."/>
            <person name="Jeong H."/>
            <person name="Srivastava A."/>
            <person name="Lee H.-G."/>
            <person name="Kang S.-R."/>
        </authorList>
    </citation>
    <scope>NUCLEOTIDE SEQUENCE [LARGE SCALE GENOMIC DNA]</scope>
    <source>
        <strain evidence="1 2">KW</strain>
    </source>
</reference>
<sequence length="75" mass="8052">MLSPHDKLKNASFLGAFLFIRLKKPMTIITKADKKVGCGDVGTWGRGDVGTWGRGDVGTWGRGDVGHLAEISLNP</sequence>
<gene>
    <name evidence="1" type="ORF">B1L04_19575</name>
</gene>
<evidence type="ECO:0000313" key="2">
    <source>
        <dbReference type="Proteomes" id="UP000189835"/>
    </source>
</evidence>
<evidence type="ECO:0000313" key="1">
    <source>
        <dbReference type="EMBL" id="OPF18032.1"/>
    </source>
</evidence>
<accession>A0A1V4BUM0</accession>
<comment type="caution">
    <text evidence="1">The sequence shown here is derived from an EMBL/GenBank/DDBJ whole genome shotgun (WGS) entry which is preliminary data.</text>
</comment>
<name>A0A1V4BUM0_MICAE</name>
<organism evidence="1 2">
    <name type="scientific">Microcystis aeruginosa KW</name>
    <dbReference type="NCBI Taxonomy" id="1960155"/>
    <lineage>
        <taxon>Bacteria</taxon>
        <taxon>Bacillati</taxon>
        <taxon>Cyanobacteriota</taxon>
        <taxon>Cyanophyceae</taxon>
        <taxon>Oscillatoriophycideae</taxon>
        <taxon>Chroococcales</taxon>
        <taxon>Microcystaceae</taxon>
        <taxon>Microcystis</taxon>
    </lineage>
</organism>
<dbReference type="EMBL" id="MVGR01000004">
    <property type="protein sequence ID" value="OPF18032.1"/>
    <property type="molecule type" value="Genomic_DNA"/>
</dbReference>